<dbReference type="SMART" id="SM01026">
    <property type="entry name" value="Beach"/>
    <property type="match status" value="1"/>
</dbReference>
<evidence type="ECO:0000256" key="1">
    <source>
        <dbReference type="SAM" id="MobiDB-lite"/>
    </source>
</evidence>
<dbReference type="InterPro" id="IPR036322">
    <property type="entry name" value="WD40_repeat_dom_sf"/>
</dbReference>
<feature type="region of interest" description="Disordered" evidence="1">
    <location>
        <begin position="2261"/>
        <end position="2282"/>
    </location>
</feature>
<dbReference type="Proteomes" id="UP001470230">
    <property type="component" value="Unassembled WGS sequence"/>
</dbReference>
<dbReference type="InterPro" id="IPR000409">
    <property type="entry name" value="BEACH_dom"/>
</dbReference>
<dbReference type="CDD" id="cd06071">
    <property type="entry name" value="Beach"/>
    <property type="match status" value="1"/>
</dbReference>
<dbReference type="SUPFAM" id="SSF81837">
    <property type="entry name" value="BEACH domain"/>
    <property type="match status" value="1"/>
</dbReference>
<dbReference type="Gene3D" id="2.130.10.10">
    <property type="entry name" value="YVTN repeat-like/Quinoprotein amine dehydrogenase"/>
    <property type="match status" value="1"/>
</dbReference>
<dbReference type="InterPro" id="IPR013320">
    <property type="entry name" value="ConA-like_dom_sf"/>
</dbReference>
<accession>A0ABR2K3J4</accession>
<proteinExistence type="predicted"/>
<dbReference type="SUPFAM" id="SSF50978">
    <property type="entry name" value="WD40 repeat-like"/>
    <property type="match status" value="1"/>
</dbReference>
<evidence type="ECO:0000313" key="4">
    <source>
        <dbReference type="Proteomes" id="UP001470230"/>
    </source>
</evidence>
<dbReference type="SUPFAM" id="SSF49899">
    <property type="entry name" value="Concanavalin A-like lectins/glucanases"/>
    <property type="match status" value="1"/>
</dbReference>
<keyword evidence="4" id="KW-1185">Reference proteome</keyword>
<dbReference type="Pfam" id="PF02138">
    <property type="entry name" value="Beach"/>
    <property type="match status" value="1"/>
</dbReference>
<dbReference type="EMBL" id="JAPFFF010000007">
    <property type="protein sequence ID" value="KAK8885433.1"/>
    <property type="molecule type" value="Genomic_DNA"/>
</dbReference>
<dbReference type="InterPro" id="IPR015943">
    <property type="entry name" value="WD40/YVTN_repeat-like_dom_sf"/>
</dbReference>
<protein>
    <recommendedName>
        <fullName evidence="2">BEACH domain-containing protein</fullName>
    </recommendedName>
</protein>
<reference evidence="3 4" key="1">
    <citation type="submission" date="2024-04" db="EMBL/GenBank/DDBJ databases">
        <title>Tritrichomonas musculus Genome.</title>
        <authorList>
            <person name="Alves-Ferreira E."/>
            <person name="Grigg M."/>
            <person name="Lorenzi H."/>
            <person name="Galac M."/>
        </authorList>
    </citation>
    <scope>NUCLEOTIDE SEQUENCE [LARGE SCALE GENOMIC DNA]</scope>
    <source>
        <strain evidence="3 4">EAF2021</strain>
    </source>
</reference>
<dbReference type="InterPro" id="IPR050865">
    <property type="entry name" value="BEACH_Domain"/>
</dbReference>
<dbReference type="PANTHER" id="PTHR13743:SF123">
    <property type="entry name" value="PROTEIN FAN"/>
    <property type="match status" value="1"/>
</dbReference>
<dbReference type="InterPro" id="IPR036372">
    <property type="entry name" value="BEACH_dom_sf"/>
</dbReference>
<feature type="compositionally biased region" description="Low complexity" evidence="1">
    <location>
        <begin position="2542"/>
        <end position="2576"/>
    </location>
</feature>
<feature type="compositionally biased region" description="Low complexity" evidence="1">
    <location>
        <begin position="2261"/>
        <end position="2273"/>
    </location>
</feature>
<comment type="caution">
    <text evidence="3">The sequence shown here is derived from an EMBL/GenBank/DDBJ whole genome shotgun (WGS) entry which is preliminary data.</text>
</comment>
<sequence>MFRNIEGLIDTTNTLLTEAQATDKETQAELILKARSNFPTIFKKTNKNSSYIGKVSQMCCLFVRSVTPNLDYFLKSPEKAKQISETLRIFMQASIISDSIAQDLCSLIISFSFNDFSNLKVFPGTKQFEQFFKDFFSSPQFVIPFESIGGLLALWELLLSPSKSYLCGVIYPEITKTIHLYFQSENIEPAVAFLIHIKSTFMKIPELNSILAFQFLYDLFFNSKPHLLSKFIEIGGFKIINQYIIEKNDPQHILFYQMFRPMCTEMPQDGLNKVHPILGELVSLIIQNRTEKLNKKDDDTDKNAQAIQFSALNQLNEAIRQFPKNQCPLQPSDFNELVNSFNNVKESESDSIFLLVKIFVSLSTNFTNFNSSSCLSSLTSIINYNLVMKYDATSMFQVIKNQIGETKFVPYSLTFYNSITSQIKDDEFKAFLKKYPLALYLLSACFVSNTSIAGSKLGISMNEHLLNLIYSVATIMNVKESNLFSLILRFPQNINALLSFLQKSKDQSTTNFLLKVLAHVLVYSSNHQKIFIKCHCLSKFADIEAPPGLIFDVLVALTGRHFSVNLDKEVSNFLKSVNFFKMSEESILKLAFGIYQNSIIPISSGHLVYPSILSHCGNFTIYHPYDLWLCGQYGVSKWLEDTGKTIDQFPCIQKVAQRFLLPKHVQNFFEFPKLFCESCSDVFGSTPLFEFPKDINNTQITIPVSSDSRSVSFWFFVKEYPPSLQNICRFSSMSFNAAGDELFINKTKLTDYPLNRWFHVVLTIVDKNSGSIYIDSKCVQNFSNVDNSNNSSMSIIFGTDKANMGYWFLGGCIRVFKTNINQKTVEYLFSQGVRSLIKFEEKSNIETLLVSPSNFIELFGDPKSSEGLLSENSRPVISFSFLSHICRAYNGGTCPLNLIFERLQQKEKKLEDLTFLLDALCSLQKFGFSRWKPNVFAVRMSAIFLLCPELFDSNTFTNVLSCFTSDLDDTIMWDSILTFLLDFGLFNSNHRSFIISKMFEYIAQFSIDQNISQTMTHFIFHVLKLVDCDESDSGNLLALIEKIKPDPNTIATLIASYPSFRENFSSPSFEYKPDFEGTIYKCLFDYLLRNSEGFTHYYIIYVLPPLDAFKLIVKLLSRKKTVLSNDEKIKMIYYCLSKTSMKESWPAIVALMENSQNGKFEFHSYLYIFLSFLGIHALNEKEDSFWSKLWARMIRIASSSIQSISELDKYVMFSLDQLLSFGEFTPYMCPFPYVPSLTEPSDVARYSLRAGQPFPETPIDTKEQTRFSFQSTATSSSTTINEDTLNKVLELLPDKKYLFPPNSNKFITCHCDKYTINFIEEVTCSNNKNNWKDWISLLPQIKFQLETLHKSNYMKDAIILVSKILVHFISQPEIFKASFVHLILTHGLINSKHSLFIWNTLFYELCNQCVLKNVFEPFIINFSCFAIGEGWLKGRIIETFKIMFNFIKKVDASITRSLNTYLILSFQLINRNQIPDLLKLFIDYQSLLFSKKNLESDYFTLMLFDRLKTYIEDFKQQTIPVCEILINSLPQLMNTKDDKNEDNTIYKFMIIALKKLCQEGIPGFNQLVFDEPQLETVFKTKFDEIKPTFESGTEDDVLTHLERNSTRRIKLASLFFQIGEEITRIMNDSFMMNTSIASVFRYHERIMLLFDEEFFLRIRERLLTPHQYFKLSLTQTKTLSLLSDPILPTRRLEKSPMLYKIPQFPAVGVTDVSPDIPIVDDQLTILPSLITDQLSIDYLPYEILMMHSPNQLNLTFSYHFEIDDCFLLTILQNLINGGTKFNLIKNVSLLYGLDPLVGCLLMNDDFIYFVEGLSLSSENGVHFTTGANQMPNAIYTFYISYFISGYFGQCYLFSGHPILQLSKSLIISSVPHFWLQKPISIELNFLFGWTFILIANSIEDFNSICSCIDEKIEENYTHEFPPIPYSKGNLTSNSIMKQVSSTCPISILSPIKSGKLLKLPLKDITKEWLYTENDSTSIDNFTYLCILNKLGSRSFTDFSQYFVFPWIFAEYRREESSIDQIPLRNFSLPMGQIGKDRLERFDSVFEDSGNQYFYGTHYMHLGVVLFYLFRNDPFCLFSIYFFHGYDHPNRVFHEIAEAWISAAFMSPADVKEVVPQMFCVPEFLTNTSSLPLTSTTNGRPVDNVTLAKWSTNPRDFIYKQRKEIESERVSVHINEWIDLIFGFKSRGEAAVEAKNVYQPLCYQSSASNVAFNSFDDTIDQEAAVTYIINFGQCAKQLFFSPHPVRNSNILNDESSNVVIQDNSNSNDNFLNDSTGNSLENNEEKSVKSLDGWMKLHVMSEPSNVTFQKINNKEFVWPVSDIIISNSLSSSTTIFAASNKGKILFNSLVSYSSQRASMVKLPIKSDIQSSEADNSLINETVSKKNNPTKLFETVTSIDFFEISPDGAVVALFQKEGSFIVYTLKYEKGEVVGGTFQMRFQTLSNVSSAAVSTAHFLVIAACGETVQRFDLGLQSEVEPIEAGFIVRKVAIDDKAALIIVAGDKNVAVYSISGSLIAKSTVVEQKPPPKPKPIIDLSEDPLQTQNQSQGQSQGQLQNQSQGQSQGQLQGQSLSSSLKSKSSKKIVKKRSINKGLPDSSVTAIQTTNLDEYMSNRFFVTGHVNGFVTFWSMNFTTNELVVLKAVCVFSSPAPDQAVVKIGIDDDAKRVVAASVSEMVCIDFYGSDSPDLKKSYAVECAICGEQLNAKTAKVCSHCKRFYCSKCEPQSANKQILFPGGKNRALCKNCMIILNK</sequence>
<dbReference type="CDD" id="cd00065">
    <property type="entry name" value="FYVE_like_SF"/>
    <property type="match status" value="1"/>
</dbReference>
<feature type="region of interest" description="Disordered" evidence="1">
    <location>
        <begin position="2520"/>
        <end position="2585"/>
    </location>
</feature>
<gene>
    <name evidence="3" type="ORF">M9Y10_040881</name>
</gene>
<organism evidence="3 4">
    <name type="scientific">Tritrichomonas musculus</name>
    <dbReference type="NCBI Taxonomy" id="1915356"/>
    <lineage>
        <taxon>Eukaryota</taxon>
        <taxon>Metamonada</taxon>
        <taxon>Parabasalia</taxon>
        <taxon>Tritrichomonadida</taxon>
        <taxon>Tritrichomonadidae</taxon>
        <taxon>Tritrichomonas</taxon>
    </lineage>
</organism>
<feature type="domain" description="BEACH" evidence="2">
    <location>
        <begin position="1958"/>
        <end position="2245"/>
    </location>
</feature>
<dbReference type="Gene3D" id="1.10.1540.10">
    <property type="entry name" value="BEACH domain"/>
    <property type="match status" value="1"/>
</dbReference>
<name>A0ABR2K3J4_9EUKA</name>
<dbReference type="Gene3D" id="2.60.120.200">
    <property type="match status" value="1"/>
</dbReference>
<evidence type="ECO:0000259" key="2">
    <source>
        <dbReference type="PROSITE" id="PS50197"/>
    </source>
</evidence>
<dbReference type="PANTHER" id="PTHR13743">
    <property type="entry name" value="BEIGE/BEACH-RELATED"/>
    <property type="match status" value="1"/>
</dbReference>
<dbReference type="PROSITE" id="PS50197">
    <property type="entry name" value="BEACH"/>
    <property type="match status" value="1"/>
</dbReference>
<evidence type="ECO:0000313" key="3">
    <source>
        <dbReference type="EMBL" id="KAK8885433.1"/>
    </source>
</evidence>